<proteinExistence type="predicted"/>
<dbReference type="AlphaFoldDB" id="A0A0G1F710"/>
<evidence type="ECO:0000313" key="3">
    <source>
        <dbReference type="EMBL" id="KKS82628.1"/>
    </source>
</evidence>
<keyword evidence="2" id="KW-0812">Transmembrane</keyword>
<feature type="compositionally biased region" description="Low complexity" evidence="1">
    <location>
        <begin position="82"/>
        <end position="93"/>
    </location>
</feature>
<feature type="region of interest" description="Disordered" evidence="1">
    <location>
        <begin position="73"/>
        <end position="93"/>
    </location>
</feature>
<comment type="caution">
    <text evidence="3">The sequence shown here is derived from an EMBL/GenBank/DDBJ whole genome shotgun (WGS) entry which is preliminary data.</text>
</comment>
<keyword evidence="2" id="KW-0472">Membrane</keyword>
<keyword evidence="2" id="KW-1133">Transmembrane helix</keyword>
<gene>
    <name evidence="3" type="ORF">UV58_C0008G0015</name>
</gene>
<accession>A0A0G1F710</accession>
<name>A0A0G1F710_9BACT</name>
<protein>
    <submittedName>
        <fullName evidence="3">Uncharacterized protein</fullName>
    </submittedName>
</protein>
<feature type="transmembrane region" description="Helical" evidence="2">
    <location>
        <begin position="16"/>
        <end position="34"/>
    </location>
</feature>
<evidence type="ECO:0000256" key="1">
    <source>
        <dbReference type="SAM" id="MobiDB-lite"/>
    </source>
</evidence>
<dbReference type="Proteomes" id="UP000034810">
    <property type="component" value="Unassembled WGS sequence"/>
</dbReference>
<sequence>MKKVDLGFLKRNKKEIYFGLIGFILAVILIFIFVDSVGFLVESVDSALEIGSQSQSPTRFNIGALESLGLIEEETPTPAPPSSGATSSTILSQ</sequence>
<dbReference type="EMBL" id="LCFA01000008">
    <property type="protein sequence ID" value="KKS82628.1"/>
    <property type="molecule type" value="Genomic_DNA"/>
</dbReference>
<evidence type="ECO:0000256" key="2">
    <source>
        <dbReference type="SAM" id="Phobius"/>
    </source>
</evidence>
<evidence type="ECO:0000313" key="4">
    <source>
        <dbReference type="Proteomes" id="UP000034810"/>
    </source>
</evidence>
<organism evidence="3 4">
    <name type="scientific">Candidatus Wolfebacteria bacterium GW2011_GWC1_43_10</name>
    <dbReference type="NCBI Taxonomy" id="1619011"/>
    <lineage>
        <taxon>Bacteria</taxon>
        <taxon>Candidatus Wolfeibacteriota</taxon>
    </lineage>
</organism>
<reference evidence="3 4" key="1">
    <citation type="journal article" date="2015" name="Nature">
        <title>rRNA introns, odd ribosomes, and small enigmatic genomes across a large radiation of phyla.</title>
        <authorList>
            <person name="Brown C.T."/>
            <person name="Hug L.A."/>
            <person name="Thomas B.C."/>
            <person name="Sharon I."/>
            <person name="Castelle C.J."/>
            <person name="Singh A."/>
            <person name="Wilkins M.J."/>
            <person name="Williams K.H."/>
            <person name="Banfield J.F."/>
        </authorList>
    </citation>
    <scope>NUCLEOTIDE SEQUENCE [LARGE SCALE GENOMIC DNA]</scope>
</reference>